<keyword evidence="2" id="KW-0808">Transferase</keyword>
<feature type="region of interest" description="Disordered" evidence="3">
    <location>
        <begin position="168"/>
        <end position="187"/>
    </location>
</feature>
<dbReference type="Proteomes" id="UP001610861">
    <property type="component" value="Unassembled WGS sequence"/>
</dbReference>
<dbReference type="EMBL" id="JBIQWL010000003">
    <property type="protein sequence ID" value="MFH8250750.1"/>
    <property type="molecule type" value="Genomic_DNA"/>
</dbReference>
<dbReference type="SUPFAM" id="SSF53756">
    <property type="entry name" value="UDP-Glycosyltransferase/glycogen phosphorylase"/>
    <property type="match status" value="1"/>
</dbReference>
<evidence type="ECO:0000256" key="2">
    <source>
        <dbReference type="ARBA" id="ARBA00022679"/>
    </source>
</evidence>
<dbReference type="Pfam" id="PF00534">
    <property type="entry name" value="Glycos_transf_1"/>
    <property type="match status" value="1"/>
</dbReference>
<dbReference type="PANTHER" id="PTHR46401:SF2">
    <property type="entry name" value="GLYCOSYLTRANSFERASE WBBK-RELATED"/>
    <property type="match status" value="1"/>
</dbReference>
<dbReference type="PANTHER" id="PTHR46401">
    <property type="entry name" value="GLYCOSYLTRANSFERASE WBBK-RELATED"/>
    <property type="match status" value="1"/>
</dbReference>
<keyword evidence="1" id="KW-0328">Glycosyltransferase</keyword>
<dbReference type="InterPro" id="IPR028098">
    <property type="entry name" value="Glyco_trans_4-like_N"/>
</dbReference>
<evidence type="ECO:0000256" key="3">
    <source>
        <dbReference type="SAM" id="MobiDB-lite"/>
    </source>
</evidence>
<sequence length="375" mass="39306">MTQRILVDLLGYTGTRGGTETYAREILARLPEALPHVDFVGLTGSAGAADVGGFFPGELRVIPWVGDDKYSWAASEVARAEAVARRSGAAAMWTPANFGPIRRGVARAVTIHDVIYDEVPGGPADRAARAVTAWLMRRSALSADAVITVSQAAADAIARHIGIPRDELHVIPNGSTPPPSDRPDPSALDGLAIDQARPLVLSTGNRMPHKNFEGLLRAIATLPRGSRPFTVITGGRDDDPLASTVSRLGLESDVLLTGWIDAPVLEALYQRAAVYACPSTAEGFGLPVVDALRRGCAVVANDIPVLREVGGDAVRYADATDPAAFGATIAAMLADPHRSAGADEGRAWAERFTWDATAGGVADVLAGLLGRTSRA</sequence>
<organism evidence="6 7">
    <name type="scientific">Microbacterium alkaliflavum</name>
    <dbReference type="NCBI Taxonomy" id="3248839"/>
    <lineage>
        <taxon>Bacteria</taxon>
        <taxon>Bacillati</taxon>
        <taxon>Actinomycetota</taxon>
        <taxon>Actinomycetes</taxon>
        <taxon>Micrococcales</taxon>
        <taxon>Microbacteriaceae</taxon>
        <taxon>Microbacterium</taxon>
    </lineage>
</organism>
<dbReference type="CDD" id="cd03809">
    <property type="entry name" value="GT4_MtfB-like"/>
    <property type="match status" value="1"/>
</dbReference>
<keyword evidence="7" id="KW-1185">Reference proteome</keyword>
<evidence type="ECO:0000256" key="1">
    <source>
        <dbReference type="ARBA" id="ARBA00022676"/>
    </source>
</evidence>
<dbReference type="Gene3D" id="3.40.50.2000">
    <property type="entry name" value="Glycogen Phosphorylase B"/>
    <property type="match status" value="2"/>
</dbReference>
<feature type="domain" description="Glycosyltransferase subfamily 4-like N-terminal" evidence="5">
    <location>
        <begin position="17"/>
        <end position="174"/>
    </location>
</feature>
<evidence type="ECO:0000259" key="5">
    <source>
        <dbReference type="Pfam" id="PF13439"/>
    </source>
</evidence>
<accession>A0ABW7Q7A4</accession>
<evidence type="ECO:0000313" key="6">
    <source>
        <dbReference type="EMBL" id="MFH8250750.1"/>
    </source>
</evidence>
<evidence type="ECO:0000313" key="7">
    <source>
        <dbReference type="Proteomes" id="UP001610861"/>
    </source>
</evidence>
<dbReference type="RefSeq" id="WP_396640703.1">
    <property type="nucleotide sequence ID" value="NZ_JBIQWL010000003.1"/>
</dbReference>
<proteinExistence type="predicted"/>
<dbReference type="InterPro" id="IPR001296">
    <property type="entry name" value="Glyco_trans_1"/>
</dbReference>
<feature type="domain" description="Glycosyl transferase family 1" evidence="4">
    <location>
        <begin position="192"/>
        <end position="338"/>
    </location>
</feature>
<comment type="caution">
    <text evidence="6">The sequence shown here is derived from an EMBL/GenBank/DDBJ whole genome shotgun (WGS) entry which is preliminary data.</text>
</comment>
<evidence type="ECO:0000259" key="4">
    <source>
        <dbReference type="Pfam" id="PF00534"/>
    </source>
</evidence>
<protein>
    <submittedName>
        <fullName evidence="6">Glycosyltransferase family 4 protein</fullName>
    </submittedName>
</protein>
<dbReference type="Pfam" id="PF13439">
    <property type="entry name" value="Glyco_transf_4"/>
    <property type="match status" value="1"/>
</dbReference>
<name>A0ABW7Q7A4_9MICO</name>
<gene>
    <name evidence="6" type="ORF">ACH3VR_10330</name>
</gene>
<reference evidence="6 7" key="1">
    <citation type="submission" date="2024-09" db="EMBL/GenBank/DDBJ databases">
        <authorList>
            <person name="Pan X."/>
        </authorList>
    </citation>
    <scope>NUCLEOTIDE SEQUENCE [LARGE SCALE GENOMIC DNA]</scope>
    <source>
        <strain evidence="6 7">B2969</strain>
    </source>
</reference>